<evidence type="ECO:0000313" key="2">
    <source>
        <dbReference type="Proteomes" id="UP000299102"/>
    </source>
</evidence>
<evidence type="ECO:0000313" key="1">
    <source>
        <dbReference type="EMBL" id="GBP58697.1"/>
    </source>
</evidence>
<reference evidence="1 2" key="1">
    <citation type="journal article" date="2019" name="Commun. Biol.">
        <title>The bagworm genome reveals a unique fibroin gene that provides high tensile strength.</title>
        <authorList>
            <person name="Kono N."/>
            <person name="Nakamura H."/>
            <person name="Ohtoshi R."/>
            <person name="Tomita M."/>
            <person name="Numata K."/>
            <person name="Arakawa K."/>
        </authorList>
    </citation>
    <scope>NUCLEOTIDE SEQUENCE [LARGE SCALE GENOMIC DNA]</scope>
</reference>
<dbReference type="AlphaFoldDB" id="A0A4C1X8Z0"/>
<name>A0A4C1X8Z0_EUMVA</name>
<organism evidence="1 2">
    <name type="scientific">Eumeta variegata</name>
    <name type="common">Bagworm moth</name>
    <name type="synonym">Eumeta japonica</name>
    <dbReference type="NCBI Taxonomy" id="151549"/>
    <lineage>
        <taxon>Eukaryota</taxon>
        <taxon>Metazoa</taxon>
        <taxon>Ecdysozoa</taxon>
        <taxon>Arthropoda</taxon>
        <taxon>Hexapoda</taxon>
        <taxon>Insecta</taxon>
        <taxon>Pterygota</taxon>
        <taxon>Neoptera</taxon>
        <taxon>Endopterygota</taxon>
        <taxon>Lepidoptera</taxon>
        <taxon>Glossata</taxon>
        <taxon>Ditrysia</taxon>
        <taxon>Tineoidea</taxon>
        <taxon>Psychidae</taxon>
        <taxon>Oiketicinae</taxon>
        <taxon>Eumeta</taxon>
    </lineage>
</organism>
<gene>
    <name evidence="1" type="ORF">EVAR_97100_1</name>
</gene>
<dbReference type="Proteomes" id="UP000299102">
    <property type="component" value="Unassembled WGS sequence"/>
</dbReference>
<keyword evidence="2" id="KW-1185">Reference proteome</keyword>
<accession>A0A4C1X8Z0</accession>
<protein>
    <submittedName>
        <fullName evidence="1">Uncharacterized protein</fullName>
    </submittedName>
</protein>
<proteinExistence type="predicted"/>
<sequence>MAGSMRYTKSGSSMNGDAETRQRAVLSEFEFAFFRRNCPSTENNRNKMARRPYVNHSGRSGFCRPPSVVL</sequence>
<dbReference type="EMBL" id="BGZK01000742">
    <property type="protein sequence ID" value="GBP58697.1"/>
    <property type="molecule type" value="Genomic_DNA"/>
</dbReference>
<comment type="caution">
    <text evidence="1">The sequence shown here is derived from an EMBL/GenBank/DDBJ whole genome shotgun (WGS) entry which is preliminary data.</text>
</comment>